<organism evidence="1 2">
    <name type="scientific">Bacteroides fragilis str. S36L11</name>
    <dbReference type="NCBI Taxonomy" id="1339327"/>
    <lineage>
        <taxon>Bacteria</taxon>
        <taxon>Pseudomonadati</taxon>
        <taxon>Bacteroidota</taxon>
        <taxon>Bacteroidia</taxon>
        <taxon>Bacteroidales</taxon>
        <taxon>Bacteroidaceae</taxon>
        <taxon>Bacteroides</taxon>
    </lineage>
</organism>
<dbReference type="PATRIC" id="fig|1339327.3.peg.4314"/>
<dbReference type="Proteomes" id="UP000022082">
    <property type="component" value="Unassembled WGS sequence"/>
</dbReference>
<proteinExistence type="predicted"/>
<gene>
    <name evidence="1" type="ORF">M136_3781</name>
</gene>
<dbReference type="EMBL" id="JGDJ01000262">
    <property type="protein sequence ID" value="EXZ27003.1"/>
    <property type="molecule type" value="Genomic_DNA"/>
</dbReference>
<evidence type="ECO:0000313" key="2">
    <source>
        <dbReference type="Proteomes" id="UP000022082"/>
    </source>
</evidence>
<comment type="caution">
    <text evidence="1">The sequence shown here is derived from an EMBL/GenBank/DDBJ whole genome shotgun (WGS) entry which is preliminary data.</text>
</comment>
<dbReference type="AlphaFoldDB" id="A0A015X5M6"/>
<name>A0A015X5M6_BACFG</name>
<reference evidence="1 2" key="1">
    <citation type="submission" date="2014-02" db="EMBL/GenBank/DDBJ databases">
        <authorList>
            <person name="Sears C."/>
            <person name="Carroll K."/>
            <person name="Sack B.R."/>
            <person name="Qadri F."/>
            <person name="Myers L.L."/>
            <person name="Chung G.-T."/>
            <person name="Escheverria P."/>
            <person name="Fraser C.M."/>
            <person name="Sadzewicz L."/>
            <person name="Shefchek K.A."/>
            <person name="Tallon L."/>
            <person name="Das S.P."/>
            <person name="Daugherty S."/>
            <person name="Mongodin E.F."/>
        </authorList>
    </citation>
    <scope>NUCLEOTIDE SEQUENCE [LARGE SCALE GENOMIC DNA]</scope>
    <source>
        <strain evidence="1 2">S36L11</strain>
    </source>
</reference>
<accession>A0A015X5M6</accession>
<evidence type="ECO:0000313" key="1">
    <source>
        <dbReference type="EMBL" id="EXZ27003.1"/>
    </source>
</evidence>
<sequence length="87" mass="9900">MIKKQIAPSGEEFKSRFYSLLLSGNKEKAKELLFEAISKNEYFIASACSPTEYRIFKAKSEINSIYKCELEALGIESIDLSILEIKL</sequence>
<protein>
    <submittedName>
        <fullName evidence="1">Uncharacterized protein</fullName>
    </submittedName>
</protein>